<gene>
    <name evidence="1" type="ORF">WKW77_32885</name>
</gene>
<proteinExistence type="predicted"/>
<dbReference type="Gene3D" id="3.30.70.330">
    <property type="match status" value="1"/>
</dbReference>
<accession>A0ABU8VQG9</accession>
<comment type="caution">
    <text evidence="1">The sequence shown here is derived from an EMBL/GenBank/DDBJ whole genome shotgun (WGS) entry which is preliminary data.</text>
</comment>
<dbReference type="SUPFAM" id="SSF54928">
    <property type="entry name" value="RNA-binding domain, RBD"/>
    <property type="match status" value="1"/>
</dbReference>
<dbReference type="RefSeq" id="WP_340361092.1">
    <property type="nucleotide sequence ID" value="NZ_JBBKZU010000025.1"/>
</dbReference>
<reference evidence="1 2" key="1">
    <citation type="submission" date="2024-03" db="EMBL/GenBank/DDBJ databases">
        <title>Novel species of the genus Variovorax.</title>
        <authorList>
            <person name="Liu Q."/>
            <person name="Xin Y.-H."/>
        </authorList>
    </citation>
    <scope>NUCLEOTIDE SEQUENCE [LARGE SCALE GENOMIC DNA]</scope>
    <source>
        <strain evidence="1 2">KACC 18899</strain>
    </source>
</reference>
<dbReference type="Proteomes" id="UP001365846">
    <property type="component" value="Unassembled WGS sequence"/>
</dbReference>
<sequence length="84" mass="9559">MGRLWIGNIEADTSDEELQELLTKYGFPTFDAIERVSGDGSRPAAVFTFEGASPEALRLLVPRIHDLFWKHRKLVVQVLRDNFA</sequence>
<keyword evidence="2" id="KW-1185">Reference proteome</keyword>
<dbReference type="EMBL" id="JBBKZU010000025">
    <property type="protein sequence ID" value="MEJ8815898.1"/>
    <property type="molecule type" value="Genomic_DNA"/>
</dbReference>
<dbReference type="InterPro" id="IPR012677">
    <property type="entry name" value="Nucleotide-bd_a/b_plait_sf"/>
</dbReference>
<name>A0ABU8VQG9_9BURK</name>
<evidence type="ECO:0000313" key="2">
    <source>
        <dbReference type="Proteomes" id="UP001365846"/>
    </source>
</evidence>
<organism evidence="1 2">
    <name type="scientific">Variovorax ureilyticus</name>
    <dbReference type="NCBI Taxonomy" id="1836198"/>
    <lineage>
        <taxon>Bacteria</taxon>
        <taxon>Pseudomonadati</taxon>
        <taxon>Pseudomonadota</taxon>
        <taxon>Betaproteobacteria</taxon>
        <taxon>Burkholderiales</taxon>
        <taxon>Comamonadaceae</taxon>
        <taxon>Variovorax</taxon>
    </lineage>
</organism>
<dbReference type="InterPro" id="IPR035979">
    <property type="entry name" value="RBD_domain_sf"/>
</dbReference>
<protein>
    <submittedName>
        <fullName evidence="1">RNA-binding protein</fullName>
    </submittedName>
</protein>
<evidence type="ECO:0000313" key="1">
    <source>
        <dbReference type="EMBL" id="MEJ8815898.1"/>
    </source>
</evidence>